<dbReference type="Proteomes" id="UP001163046">
    <property type="component" value="Unassembled WGS sequence"/>
</dbReference>
<sequence>MYPERDFDLSNWLKFWLMNGTIPLTTLNCQRVPLDDGTIADAWHHQVICGVSKDGVHLTNPERVTPFDVISKELCSESVLLIRRHDILQRWSNNLDYSCWNSAGNRWIEFKVQEQIDRTVKEETLLLLHGSELKYRELLTTHITIPAAYKSGITLFALRDSKAHKRLQHASELPLKFAYKEIDHMEQSSYSESNLSVNV</sequence>
<comment type="caution">
    <text evidence="1">The sequence shown here is derived from an EMBL/GenBank/DDBJ whole genome shotgun (WGS) entry which is preliminary data.</text>
</comment>
<accession>A0A9W9YHR4</accession>
<dbReference type="EMBL" id="MU827781">
    <property type="protein sequence ID" value="KAJ7337157.1"/>
    <property type="molecule type" value="Genomic_DNA"/>
</dbReference>
<name>A0A9W9YHR4_9CNID</name>
<proteinExistence type="predicted"/>
<dbReference type="AlphaFoldDB" id="A0A9W9YHR4"/>
<evidence type="ECO:0000313" key="2">
    <source>
        <dbReference type="Proteomes" id="UP001163046"/>
    </source>
</evidence>
<protein>
    <submittedName>
        <fullName evidence="1">Uncharacterized protein</fullName>
    </submittedName>
</protein>
<keyword evidence="2" id="KW-1185">Reference proteome</keyword>
<reference evidence="1" key="1">
    <citation type="submission" date="2023-01" db="EMBL/GenBank/DDBJ databases">
        <title>Genome assembly of the deep-sea coral Lophelia pertusa.</title>
        <authorList>
            <person name="Herrera S."/>
            <person name="Cordes E."/>
        </authorList>
    </citation>
    <scope>NUCLEOTIDE SEQUENCE</scope>
    <source>
        <strain evidence="1">USNM1676648</strain>
        <tissue evidence="1">Polyp</tissue>
    </source>
</reference>
<dbReference type="OrthoDB" id="10064600at2759"/>
<evidence type="ECO:0000313" key="1">
    <source>
        <dbReference type="EMBL" id="KAJ7337157.1"/>
    </source>
</evidence>
<organism evidence="1 2">
    <name type="scientific">Desmophyllum pertusum</name>
    <dbReference type="NCBI Taxonomy" id="174260"/>
    <lineage>
        <taxon>Eukaryota</taxon>
        <taxon>Metazoa</taxon>
        <taxon>Cnidaria</taxon>
        <taxon>Anthozoa</taxon>
        <taxon>Hexacorallia</taxon>
        <taxon>Scleractinia</taxon>
        <taxon>Caryophylliina</taxon>
        <taxon>Caryophylliidae</taxon>
        <taxon>Desmophyllum</taxon>
    </lineage>
</organism>
<gene>
    <name evidence="1" type="ORF">OS493_010011</name>
</gene>